<dbReference type="GeneID" id="10395106"/>
<dbReference type="KEGG" id="ave:Arcve_1974"/>
<gene>
    <name evidence="1" type="ordered locus">Arcve_1974</name>
</gene>
<dbReference type="Proteomes" id="UP000008136">
    <property type="component" value="Chromosome"/>
</dbReference>
<reference evidence="1 2" key="1">
    <citation type="submission" date="2011-03" db="EMBL/GenBank/DDBJ databases">
        <title>The complete genome of Archaeoglobus veneficus SNP6.</title>
        <authorList>
            <consortium name="US DOE Joint Genome Institute (JGI-PGF)"/>
            <person name="Lucas S."/>
            <person name="Copeland A."/>
            <person name="Lapidus A."/>
            <person name="Bruce D."/>
            <person name="Goodwin L."/>
            <person name="Pitluck S."/>
            <person name="Kyrpides N."/>
            <person name="Mavromatis K."/>
            <person name="Pagani I."/>
            <person name="Ivanova N."/>
            <person name="Mikhailova N."/>
            <person name="Lu M."/>
            <person name="Detter J.C."/>
            <person name="Tapia R."/>
            <person name="Han C."/>
            <person name="Land M."/>
            <person name="Hauser L."/>
            <person name="Markowitz V."/>
            <person name="Cheng J.-F."/>
            <person name="Hugenholtz P."/>
            <person name="Woyke T."/>
            <person name="Wu D."/>
            <person name="Spring S."/>
            <person name="Brambilla E."/>
            <person name="Klenk H.-P."/>
            <person name="Eisen J.A."/>
        </authorList>
    </citation>
    <scope>NUCLEOTIDE SEQUENCE [LARGE SCALE GENOMIC DNA]</scope>
    <source>
        <strain>SNP6</strain>
    </source>
</reference>
<accession>F2KRV3</accession>
<proteinExistence type="predicted"/>
<dbReference type="STRING" id="693661.Arcve_1974"/>
<organism evidence="1 2">
    <name type="scientific">Archaeoglobus veneficus (strain DSM 11195 / SNP6)</name>
    <dbReference type="NCBI Taxonomy" id="693661"/>
    <lineage>
        <taxon>Archaea</taxon>
        <taxon>Methanobacteriati</taxon>
        <taxon>Methanobacteriota</taxon>
        <taxon>Archaeoglobi</taxon>
        <taxon>Archaeoglobales</taxon>
        <taxon>Archaeoglobaceae</taxon>
        <taxon>Archaeoglobus</taxon>
    </lineage>
</organism>
<name>F2KRV3_ARCVS</name>
<keyword evidence="2" id="KW-1185">Reference proteome</keyword>
<dbReference type="AlphaFoldDB" id="F2KRV3"/>
<evidence type="ECO:0000313" key="2">
    <source>
        <dbReference type="Proteomes" id="UP000008136"/>
    </source>
</evidence>
<dbReference type="HOGENOM" id="CLU_749253_0_0_2"/>
<sequence>MSSKNALPDPADSIYANVRFEGYLTPELLEFIKKAEKNREFDESPGYRVQDAIESLQKGEPYVTPVSAEEILATGLVGLYGDEKRLRYAITKWPILGLPHMEGTTDSTDKFLYMHLRANDMFEEEIWNELRGDVKKRKQLAKELKEKYRNMDEEELRIMPLKLQIEKYKYNTFHNPDRLGSGVWLMPEEAGYEEILEKCYEMVKNGIIELEVLLRTYWGIVRERGVTALKIKEKSNYARWHSIVGSDGIPSLTSGWAHAVNKYIGLPVMVIGAAILDNVPQLRDASIELTKYLLNNPYPLPDWAPHVLPLSIAILAGAGAQMYIGQKALEMDYERREKREQDFETWCRENKDIVYRDIERVIELVRKYS</sequence>
<protein>
    <submittedName>
        <fullName evidence="1">Uncharacterized protein</fullName>
    </submittedName>
</protein>
<dbReference type="EMBL" id="CP002588">
    <property type="protein sequence ID" value="AEA47967.1"/>
    <property type="molecule type" value="Genomic_DNA"/>
</dbReference>
<evidence type="ECO:0000313" key="1">
    <source>
        <dbReference type="EMBL" id="AEA47967.1"/>
    </source>
</evidence>
<dbReference type="RefSeq" id="WP_013684619.1">
    <property type="nucleotide sequence ID" value="NC_015320.1"/>
</dbReference>